<evidence type="ECO:0000313" key="6">
    <source>
        <dbReference type="EMBL" id="RVD87762.1"/>
    </source>
</evidence>
<dbReference type="SUPFAM" id="SSF144232">
    <property type="entry name" value="HIT/MYND zinc finger-like"/>
    <property type="match status" value="1"/>
</dbReference>
<sequence>MYRTTGPYNRRDYLKPNYAPDDACVMCNKRPANLCRQCRSVWYCSKHCQQEDRPSHEILCEAFTNQKPRPSPAHKRAICFPPNEEKPQLIWVLCRDYGYGESWDVEDYVGATGGLKAEKWLDPHLLPRYFRDRWLCY</sequence>
<evidence type="ECO:0000256" key="2">
    <source>
        <dbReference type="ARBA" id="ARBA00022771"/>
    </source>
</evidence>
<reference evidence="6 7" key="1">
    <citation type="submission" date="2019-01" db="EMBL/GenBank/DDBJ databases">
        <title>Intercellular communication is required for trap formation in the nematode-trapping fungus Duddingtonia flagrans.</title>
        <authorList>
            <person name="Youssar L."/>
            <person name="Wernet V."/>
            <person name="Hensel N."/>
            <person name="Hildebrandt H.-G."/>
            <person name="Fischer R."/>
        </authorList>
    </citation>
    <scope>NUCLEOTIDE SEQUENCE [LARGE SCALE GENOMIC DNA]</scope>
    <source>
        <strain evidence="6 7">CBS H-5679</strain>
    </source>
</reference>
<evidence type="ECO:0000256" key="3">
    <source>
        <dbReference type="ARBA" id="ARBA00022833"/>
    </source>
</evidence>
<dbReference type="InterPro" id="IPR002893">
    <property type="entry name" value="Znf_MYND"/>
</dbReference>
<dbReference type="RefSeq" id="XP_067493306.1">
    <property type="nucleotide sequence ID" value="XM_067630686.1"/>
</dbReference>
<dbReference type="Gene3D" id="6.10.140.2220">
    <property type="match status" value="1"/>
</dbReference>
<name>A0A437A9E1_ARTFL</name>
<dbReference type="EMBL" id="SAEB01000003">
    <property type="protein sequence ID" value="RVD87762.1"/>
    <property type="molecule type" value="Genomic_DNA"/>
</dbReference>
<keyword evidence="1" id="KW-0479">Metal-binding</keyword>
<evidence type="ECO:0000256" key="1">
    <source>
        <dbReference type="ARBA" id="ARBA00022723"/>
    </source>
</evidence>
<dbReference type="VEuPathDB" id="FungiDB:DFL_001973"/>
<keyword evidence="2 4" id="KW-0863">Zinc-finger</keyword>
<evidence type="ECO:0000256" key="4">
    <source>
        <dbReference type="PROSITE-ProRule" id="PRU00134"/>
    </source>
</evidence>
<feature type="domain" description="MYND-type" evidence="5">
    <location>
        <begin position="24"/>
        <end position="60"/>
    </location>
</feature>
<accession>A0A437A9E1</accession>
<gene>
    <name evidence="6" type="ORF">DFL_001973</name>
</gene>
<dbReference type="Pfam" id="PF01753">
    <property type="entry name" value="zf-MYND"/>
    <property type="match status" value="1"/>
</dbReference>
<dbReference type="PROSITE" id="PS50865">
    <property type="entry name" value="ZF_MYND_2"/>
    <property type="match status" value="1"/>
</dbReference>
<evidence type="ECO:0000259" key="5">
    <source>
        <dbReference type="PROSITE" id="PS50865"/>
    </source>
</evidence>
<dbReference type="Proteomes" id="UP000283090">
    <property type="component" value="Unassembled WGS sequence"/>
</dbReference>
<proteinExistence type="predicted"/>
<dbReference type="OrthoDB" id="432970at2759"/>
<dbReference type="GeneID" id="93584284"/>
<evidence type="ECO:0000313" key="7">
    <source>
        <dbReference type="Proteomes" id="UP000283090"/>
    </source>
</evidence>
<protein>
    <recommendedName>
        <fullName evidence="5">MYND-type domain-containing protein</fullName>
    </recommendedName>
</protein>
<dbReference type="STRING" id="97331.A0A437A9E1"/>
<keyword evidence="3" id="KW-0862">Zinc</keyword>
<dbReference type="GO" id="GO:0008270">
    <property type="term" value="F:zinc ion binding"/>
    <property type="evidence" value="ECO:0007669"/>
    <property type="project" value="UniProtKB-KW"/>
</dbReference>
<keyword evidence="7" id="KW-1185">Reference proteome</keyword>
<comment type="caution">
    <text evidence="6">The sequence shown here is derived from an EMBL/GenBank/DDBJ whole genome shotgun (WGS) entry which is preliminary data.</text>
</comment>
<dbReference type="PROSITE" id="PS01360">
    <property type="entry name" value="ZF_MYND_1"/>
    <property type="match status" value="1"/>
</dbReference>
<dbReference type="AlphaFoldDB" id="A0A437A9E1"/>
<organism evidence="6 7">
    <name type="scientific">Arthrobotrys flagrans</name>
    <name type="common">Nematode-trapping fungus</name>
    <name type="synonym">Trichothecium flagrans</name>
    <dbReference type="NCBI Taxonomy" id="97331"/>
    <lineage>
        <taxon>Eukaryota</taxon>
        <taxon>Fungi</taxon>
        <taxon>Dikarya</taxon>
        <taxon>Ascomycota</taxon>
        <taxon>Pezizomycotina</taxon>
        <taxon>Orbiliomycetes</taxon>
        <taxon>Orbiliales</taxon>
        <taxon>Orbiliaceae</taxon>
        <taxon>Arthrobotrys</taxon>
    </lineage>
</organism>